<feature type="transmembrane region" description="Helical" evidence="6">
    <location>
        <begin position="164"/>
        <end position="183"/>
    </location>
</feature>
<protein>
    <recommendedName>
        <fullName evidence="7">Major facilitator superfamily (MFS) profile domain-containing protein</fullName>
    </recommendedName>
</protein>
<organism evidence="8 9">
    <name type="scientific">Stereocaulon virgatum</name>
    <dbReference type="NCBI Taxonomy" id="373712"/>
    <lineage>
        <taxon>Eukaryota</taxon>
        <taxon>Fungi</taxon>
        <taxon>Dikarya</taxon>
        <taxon>Ascomycota</taxon>
        <taxon>Pezizomycotina</taxon>
        <taxon>Lecanoromycetes</taxon>
        <taxon>OSLEUM clade</taxon>
        <taxon>Lecanoromycetidae</taxon>
        <taxon>Lecanorales</taxon>
        <taxon>Lecanorineae</taxon>
        <taxon>Stereocaulaceae</taxon>
        <taxon>Stereocaulon</taxon>
    </lineage>
</organism>
<evidence type="ECO:0000313" key="8">
    <source>
        <dbReference type="EMBL" id="KAL2043898.1"/>
    </source>
</evidence>
<accession>A0ABR4AKE3</accession>
<evidence type="ECO:0000256" key="3">
    <source>
        <dbReference type="ARBA" id="ARBA00022989"/>
    </source>
</evidence>
<keyword evidence="4 6" id="KW-0472">Membrane</keyword>
<evidence type="ECO:0000256" key="1">
    <source>
        <dbReference type="ARBA" id="ARBA00004141"/>
    </source>
</evidence>
<keyword evidence="2 6" id="KW-0812">Transmembrane</keyword>
<dbReference type="Pfam" id="PF07690">
    <property type="entry name" value="MFS_1"/>
    <property type="match status" value="1"/>
</dbReference>
<feature type="transmembrane region" description="Helical" evidence="6">
    <location>
        <begin position="290"/>
        <end position="313"/>
    </location>
</feature>
<feature type="region of interest" description="Disordered" evidence="5">
    <location>
        <begin position="20"/>
        <end position="80"/>
    </location>
</feature>
<dbReference type="PANTHER" id="PTHR23507:SF40">
    <property type="entry name" value="TETRACYCLINE-EFFLUX TRANSPORTER"/>
    <property type="match status" value="1"/>
</dbReference>
<comment type="caution">
    <text evidence="8">The sequence shown here is derived from an EMBL/GenBank/DDBJ whole genome shotgun (WGS) entry which is preliminary data.</text>
</comment>
<feature type="transmembrane region" description="Helical" evidence="6">
    <location>
        <begin position="547"/>
        <end position="569"/>
    </location>
</feature>
<keyword evidence="3 6" id="KW-1133">Transmembrane helix</keyword>
<evidence type="ECO:0000313" key="9">
    <source>
        <dbReference type="Proteomes" id="UP001590950"/>
    </source>
</evidence>
<evidence type="ECO:0000256" key="6">
    <source>
        <dbReference type="SAM" id="Phobius"/>
    </source>
</evidence>
<evidence type="ECO:0000256" key="2">
    <source>
        <dbReference type="ARBA" id="ARBA00022692"/>
    </source>
</evidence>
<feature type="transmembrane region" description="Helical" evidence="6">
    <location>
        <begin position="483"/>
        <end position="505"/>
    </location>
</feature>
<keyword evidence="9" id="KW-1185">Reference proteome</keyword>
<dbReference type="PANTHER" id="PTHR23507">
    <property type="entry name" value="ZGC:174356"/>
    <property type="match status" value="1"/>
</dbReference>
<sequence>MENEQVFEADADAEALERLDSCSRQRSSHRGQDAMEASFGRFGSQKDTAQENTPLLRHDGDQEYENSARIPRAPPTWDGERDFEGRPWWNKPSIFWLLPPFTLFTMAFGGTIVPRLNLITNLICREYFTDKSVHDANFHIMPIMLGDENKQCRVPEVQALVSKFTLYGGLIQGILSAMVSPKLGALSDRYGRLPMISYTILGVLINEIVVICVATYPDMISVNWILAGYMFDGLAGTFIAAMTISYAYASDCTPPERRNVAFGYYHGALFGGIAVGPILAGYIVKRTGEILTVFYIALALHTAFFLFLVLVVPESLTKERQLRARETKKYLISQGEPASQKWSSYTIKLLKGGNFLAPLTILWPTGEGTNPSVRRNLALIAAVDTTMFGVAMGSMTVVVLYSGYMFNWGTFQTSVFVSIVNICRVITLLVLLPAITRVLRGPRSKAATRNSGSDNIDLGIIRAAIFFDMLGYVGYAVARTGPLFILCGAAAAVGGMGSPTLQAAITKHVPPDRTGQVLGAMGLLHAAARVIAPTIFNLIYASTVGKFSQTVFVCLAATFGVAFVMSWLIRPHVYWDEPHEARRPSNDAHSHET</sequence>
<reference evidence="8 9" key="1">
    <citation type="submission" date="2024-09" db="EMBL/GenBank/DDBJ databases">
        <title>Rethinking Asexuality: The Enigmatic Case of Functional Sexual Genes in Lepraria (Stereocaulaceae).</title>
        <authorList>
            <person name="Doellman M."/>
            <person name="Sun Y."/>
            <person name="Barcenas-Pena A."/>
            <person name="Lumbsch H.T."/>
            <person name="Grewe F."/>
        </authorList>
    </citation>
    <scope>NUCLEOTIDE SEQUENCE [LARGE SCALE GENOMIC DNA]</scope>
    <source>
        <strain evidence="8 9">Mercado 3170</strain>
    </source>
</reference>
<evidence type="ECO:0000256" key="5">
    <source>
        <dbReference type="SAM" id="MobiDB-lite"/>
    </source>
</evidence>
<dbReference type="Proteomes" id="UP001590950">
    <property type="component" value="Unassembled WGS sequence"/>
</dbReference>
<feature type="transmembrane region" description="Helical" evidence="6">
    <location>
        <begin position="195"/>
        <end position="216"/>
    </location>
</feature>
<dbReference type="SUPFAM" id="SSF103473">
    <property type="entry name" value="MFS general substrate transporter"/>
    <property type="match status" value="1"/>
</dbReference>
<feature type="domain" description="Major facilitator superfamily (MFS) profile" evidence="7">
    <location>
        <begin position="95"/>
        <end position="574"/>
    </location>
</feature>
<dbReference type="Gene3D" id="1.20.1250.20">
    <property type="entry name" value="MFS general substrate transporter like domains"/>
    <property type="match status" value="1"/>
</dbReference>
<dbReference type="InterPro" id="IPR036259">
    <property type="entry name" value="MFS_trans_sf"/>
</dbReference>
<evidence type="ECO:0000256" key="4">
    <source>
        <dbReference type="ARBA" id="ARBA00023136"/>
    </source>
</evidence>
<feature type="transmembrane region" description="Helical" evidence="6">
    <location>
        <begin position="94"/>
        <end position="113"/>
    </location>
</feature>
<feature type="transmembrane region" description="Helical" evidence="6">
    <location>
        <begin position="456"/>
        <end position="477"/>
    </location>
</feature>
<comment type="subcellular location">
    <subcellularLocation>
        <location evidence="1">Membrane</location>
        <topology evidence="1">Multi-pass membrane protein</topology>
    </subcellularLocation>
</comment>
<feature type="transmembrane region" description="Helical" evidence="6">
    <location>
        <begin position="415"/>
        <end position="435"/>
    </location>
</feature>
<feature type="transmembrane region" description="Helical" evidence="6">
    <location>
        <begin position="377"/>
        <end position="403"/>
    </location>
</feature>
<gene>
    <name evidence="8" type="ORF">N7G274_003418</name>
</gene>
<dbReference type="PROSITE" id="PS50850">
    <property type="entry name" value="MFS"/>
    <property type="match status" value="1"/>
</dbReference>
<name>A0ABR4AKE3_9LECA</name>
<feature type="transmembrane region" description="Helical" evidence="6">
    <location>
        <begin position="261"/>
        <end position="284"/>
    </location>
</feature>
<evidence type="ECO:0000259" key="7">
    <source>
        <dbReference type="PROSITE" id="PS50850"/>
    </source>
</evidence>
<feature type="transmembrane region" description="Helical" evidence="6">
    <location>
        <begin position="517"/>
        <end position="541"/>
    </location>
</feature>
<feature type="transmembrane region" description="Helical" evidence="6">
    <location>
        <begin position="222"/>
        <end position="249"/>
    </location>
</feature>
<dbReference type="EMBL" id="JBEFKJ010000010">
    <property type="protein sequence ID" value="KAL2043898.1"/>
    <property type="molecule type" value="Genomic_DNA"/>
</dbReference>
<dbReference type="InterPro" id="IPR020846">
    <property type="entry name" value="MFS_dom"/>
</dbReference>
<proteinExistence type="predicted"/>
<dbReference type="InterPro" id="IPR011701">
    <property type="entry name" value="MFS"/>
</dbReference>